<reference evidence="1 2" key="2">
    <citation type="submission" date="2017-10" db="EMBL/GenBank/DDBJ databases">
        <title>Extensive intraspecific genome diversity in a model arbuscular mycorrhizal fungus.</title>
        <authorList>
            <person name="Chen E.C.H."/>
            <person name="Morin E."/>
            <person name="Baudet D."/>
            <person name="Noel J."/>
            <person name="Ndikumana S."/>
            <person name="Charron P."/>
            <person name="St-Onge C."/>
            <person name="Giorgi J."/>
            <person name="Grigoriev I.V."/>
            <person name="Roux C."/>
            <person name="Martin F.M."/>
            <person name="Corradi N."/>
        </authorList>
    </citation>
    <scope>NUCLEOTIDE SEQUENCE [LARGE SCALE GENOMIC DNA]</scope>
    <source>
        <strain evidence="1 2">C2</strain>
    </source>
</reference>
<accession>A0A2N1MMC5</accession>
<evidence type="ECO:0000313" key="1">
    <source>
        <dbReference type="EMBL" id="PKK62794.1"/>
    </source>
</evidence>
<protein>
    <submittedName>
        <fullName evidence="1">Uncharacterized protein</fullName>
    </submittedName>
</protein>
<feature type="non-terminal residue" evidence="1">
    <location>
        <position position="1"/>
    </location>
</feature>
<reference evidence="1 2" key="1">
    <citation type="submission" date="2016-04" db="EMBL/GenBank/DDBJ databases">
        <title>Genome analyses suggest a sexual origin of heterokaryosis in a supposedly ancient asexual fungus.</title>
        <authorList>
            <person name="Ropars J."/>
            <person name="Sedzielewska K."/>
            <person name="Noel J."/>
            <person name="Charron P."/>
            <person name="Farinelli L."/>
            <person name="Marton T."/>
            <person name="Kruger M."/>
            <person name="Pelin A."/>
            <person name="Brachmann A."/>
            <person name="Corradi N."/>
        </authorList>
    </citation>
    <scope>NUCLEOTIDE SEQUENCE [LARGE SCALE GENOMIC DNA]</scope>
    <source>
        <strain evidence="1 2">C2</strain>
    </source>
</reference>
<gene>
    <name evidence="1" type="ORF">RhiirC2_759140</name>
</gene>
<sequence length="57" mass="6651">SIPMYTFDYQSKILYFQNPDAFTIIPPVDIPPITICNAFSFVLYINKSTLTYDLPIW</sequence>
<evidence type="ECO:0000313" key="2">
    <source>
        <dbReference type="Proteomes" id="UP000233469"/>
    </source>
</evidence>
<organism evidence="1 2">
    <name type="scientific">Rhizophagus irregularis</name>
    <dbReference type="NCBI Taxonomy" id="588596"/>
    <lineage>
        <taxon>Eukaryota</taxon>
        <taxon>Fungi</taxon>
        <taxon>Fungi incertae sedis</taxon>
        <taxon>Mucoromycota</taxon>
        <taxon>Glomeromycotina</taxon>
        <taxon>Glomeromycetes</taxon>
        <taxon>Glomerales</taxon>
        <taxon>Glomeraceae</taxon>
        <taxon>Rhizophagus</taxon>
    </lineage>
</organism>
<dbReference type="Proteomes" id="UP000233469">
    <property type="component" value="Unassembled WGS sequence"/>
</dbReference>
<proteinExistence type="predicted"/>
<name>A0A2N1MMC5_9GLOM</name>
<dbReference type="AlphaFoldDB" id="A0A2N1MMC5"/>
<comment type="caution">
    <text evidence="1">The sequence shown here is derived from an EMBL/GenBank/DDBJ whole genome shotgun (WGS) entry which is preliminary data.</text>
</comment>
<dbReference type="EMBL" id="LLXL01001809">
    <property type="protein sequence ID" value="PKK62794.1"/>
    <property type="molecule type" value="Genomic_DNA"/>
</dbReference>